<name>A0ABD3EQB4_9STRA</name>
<keyword evidence="3" id="KW-1185">Reference proteome</keyword>
<gene>
    <name evidence="2" type="ORF">V7S43_018532</name>
</gene>
<dbReference type="PANTHER" id="PTHR43102:SF2">
    <property type="entry name" value="GAF DOMAIN-CONTAINING PROTEIN"/>
    <property type="match status" value="1"/>
</dbReference>
<evidence type="ECO:0000313" key="3">
    <source>
        <dbReference type="Proteomes" id="UP001632037"/>
    </source>
</evidence>
<dbReference type="Proteomes" id="UP001632037">
    <property type="component" value="Unassembled WGS sequence"/>
</dbReference>
<dbReference type="EMBL" id="JBIMZQ010000077">
    <property type="protein sequence ID" value="KAL3656627.1"/>
    <property type="molecule type" value="Genomic_DNA"/>
</dbReference>
<organism evidence="2 3">
    <name type="scientific">Phytophthora oleae</name>
    <dbReference type="NCBI Taxonomy" id="2107226"/>
    <lineage>
        <taxon>Eukaryota</taxon>
        <taxon>Sar</taxon>
        <taxon>Stramenopiles</taxon>
        <taxon>Oomycota</taxon>
        <taxon>Peronosporomycetes</taxon>
        <taxon>Peronosporales</taxon>
        <taxon>Peronosporaceae</taxon>
        <taxon>Phytophthora</taxon>
    </lineage>
</organism>
<evidence type="ECO:0000256" key="1">
    <source>
        <dbReference type="SAM" id="MobiDB-lite"/>
    </source>
</evidence>
<comment type="caution">
    <text evidence="2">The sequence shown here is derived from an EMBL/GenBank/DDBJ whole genome shotgun (WGS) entry which is preliminary data.</text>
</comment>
<dbReference type="AlphaFoldDB" id="A0ABD3EQB4"/>
<feature type="region of interest" description="Disordered" evidence="1">
    <location>
        <begin position="186"/>
        <end position="215"/>
    </location>
</feature>
<sequence length="525" mass="57109">MRQSSDSPAPAPAALGASVSSSNLSGALRKVRLPDHELFARVQRVAVPNEPVDLRRLSSKRGWKHVRAVAGGMDMHYRVRREPTAIAPFQTRQCQVVVGGEINAQVSELLSLLRAPSESESNALMRALYGSQFIYSSLLHAVPSSERGSLVSPPVRGGIRTAVGQQLMVRTASFVHKGLFNPFKQKASTETASTATAPSDSMTSDSRNSTHQRSSGAKNEQLCFIDLLTPTREGFKLAFCTLAAAEVTAGKAPPECVIALHPISGWMTAKPKPGNPGTLQMTFQAAFPGNLPDGCDSRVAQARLLFIAKGICRLEKVLRRRRRYHRHQDTAPGRLWQSILNPFRAIGMVGSNEEASGGTHRNWHCIACTRSFLPALRKKWSRCDLCAYRVCAETPCCSQERVAIYNRYVAPLLVCARCRECIDEREHGSENPLGGTGGDVRYTGVSLRFADRESEIEPELELDPSGQSLNRWGTSSTTRRSSGATGRKRRTQSDPPPMLGLAFSSSGDDSSSSGADIAPGARTKH</sequence>
<feature type="region of interest" description="Disordered" evidence="1">
    <location>
        <begin position="453"/>
        <end position="525"/>
    </location>
</feature>
<reference evidence="2 3" key="1">
    <citation type="submission" date="2024-09" db="EMBL/GenBank/DDBJ databases">
        <title>Genome sequencing and assembly of Phytophthora oleae, isolate VK10A, causative agent of rot of olive drupes.</title>
        <authorList>
            <person name="Conti Taguali S."/>
            <person name="Riolo M."/>
            <person name="La Spada F."/>
            <person name="Cacciola S.O."/>
            <person name="Dionisio G."/>
        </authorList>
    </citation>
    <scope>NUCLEOTIDE SEQUENCE [LARGE SCALE GENOMIC DNA]</scope>
    <source>
        <strain evidence="2 3">VK10A</strain>
    </source>
</reference>
<feature type="compositionally biased region" description="Low complexity" evidence="1">
    <location>
        <begin position="473"/>
        <end position="485"/>
    </location>
</feature>
<dbReference type="CDD" id="cd00065">
    <property type="entry name" value="FYVE_like_SF"/>
    <property type="match status" value="1"/>
</dbReference>
<evidence type="ECO:0000313" key="2">
    <source>
        <dbReference type="EMBL" id="KAL3656627.1"/>
    </source>
</evidence>
<feature type="compositionally biased region" description="Low complexity" evidence="1">
    <location>
        <begin position="504"/>
        <end position="514"/>
    </location>
</feature>
<dbReference type="PANTHER" id="PTHR43102">
    <property type="entry name" value="SLR1143 PROTEIN"/>
    <property type="match status" value="1"/>
</dbReference>
<evidence type="ECO:0008006" key="4">
    <source>
        <dbReference type="Google" id="ProtNLM"/>
    </source>
</evidence>
<protein>
    <recommendedName>
        <fullName evidence="4">FYVE-type domain-containing protein</fullName>
    </recommendedName>
</protein>
<feature type="compositionally biased region" description="Low complexity" evidence="1">
    <location>
        <begin position="188"/>
        <end position="206"/>
    </location>
</feature>
<accession>A0ABD3EQB4</accession>
<proteinExistence type="predicted"/>